<protein>
    <submittedName>
        <fullName evidence="2">Uncharacterized protein</fullName>
    </submittedName>
</protein>
<keyword evidence="3" id="KW-1185">Reference proteome</keyword>
<keyword evidence="1" id="KW-0812">Transmembrane</keyword>
<evidence type="ECO:0000313" key="3">
    <source>
        <dbReference type="Proteomes" id="UP000242770"/>
    </source>
</evidence>
<keyword evidence="1" id="KW-1133">Transmembrane helix</keyword>
<keyword evidence="1" id="KW-0472">Membrane</keyword>
<evidence type="ECO:0000313" key="2">
    <source>
        <dbReference type="EMBL" id="CDW98543.1"/>
    </source>
</evidence>
<evidence type="ECO:0000256" key="1">
    <source>
        <dbReference type="SAM" id="Phobius"/>
    </source>
</evidence>
<sequence length="86" mass="9257">MHGVHPDSFAAYLASSSMTTVLAKTPTLLISSSAVPALVGSLVLLQPQAIFLLALLLPRVASSRLQLLVRKRNVVQTVHRSREKAL</sequence>
<feature type="transmembrane region" description="Helical" evidence="1">
    <location>
        <begin position="33"/>
        <end position="57"/>
    </location>
</feature>
<dbReference type="Proteomes" id="UP000242770">
    <property type="component" value="Unassembled WGS sequence"/>
</dbReference>
<accession>A0A0F7SCI8</accession>
<name>A0A0F7SCI8_9BASI</name>
<gene>
    <name evidence="2" type="primary">SSCI57680.1</name>
</gene>
<organism evidence="2 3">
    <name type="scientific">Sporisorium scitamineum</name>
    <dbReference type="NCBI Taxonomy" id="49012"/>
    <lineage>
        <taxon>Eukaryota</taxon>
        <taxon>Fungi</taxon>
        <taxon>Dikarya</taxon>
        <taxon>Basidiomycota</taxon>
        <taxon>Ustilaginomycotina</taxon>
        <taxon>Ustilaginomycetes</taxon>
        <taxon>Ustilaginales</taxon>
        <taxon>Ustilaginaceae</taxon>
        <taxon>Sporisorium</taxon>
    </lineage>
</organism>
<dbReference type="AlphaFoldDB" id="A0A0F7SCI8"/>
<reference evidence="3" key="1">
    <citation type="submission" date="2014-06" db="EMBL/GenBank/DDBJ databases">
        <authorList>
            <person name="Berkman P.J."/>
        </authorList>
    </citation>
    <scope>NUCLEOTIDE SEQUENCE [LARGE SCALE GENOMIC DNA]</scope>
</reference>
<dbReference type="EMBL" id="CCFA01003460">
    <property type="protein sequence ID" value="CDW98543.1"/>
    <property type="molecule type" value="Genomic_DNA"/>
</dbReference>
<proteinExistence type="predicted"/>